<keyword evidence="1" id="KW-0812">Transmembrane</keyword>
<keyword evidence="5" id="KW-1185">Reference proteome</keyword>
<dbReference type="EMBL" id="NPBH01000082">
    <property type="protein sequence ID" value="PAE06349.1"/>
    <property type="molecule type" value="Genomic_DNA"/>
</dbReference>
<dbReference type="Proteomes" id="UP000216852">
    <property type="component" value="Unassembled WGS sequence"/>
</dbReference>
<evidence type="ECO:0000313" key="2">
    <source>
        <dbReference type="EMBL" id="PAD98278.1"/>
    </source>
</evidence>
<evidence type="ECO:0000313" key="5">
    <source>
        <dbReference type="Proteomes" id="UP000216852"/>
    </source>
</evidence>
<comment type="caution">
    <text evidence="3">The sequence shown here is derived from an EMBL/GenBank/DDBJ whole genome shotgun (WGS) entry which is preliminary data.</text>
</comment>
<dbReference type="AlphaFoldDB" id="A0A268H906"/>
<evidence type="ECO:0000313" key="3">
    <source>
        <dbReference type="EMBL" id="PAE06349.1"/>
    </source>
</evidence>
<gene>
    <name evidence="2" type="ORF">CHH48_17865</name>
    <name evidence="3" type="ORF">CHI12_17150</name>
</gene>
<protein>
    <submittedName>
        <fullName evidence="3">Uncharacterized protein</fullName>
    </submittedName>
</protein>
<dbReference type="OrthoDB" id="2963802at2"/>
<accession>A0A268H906</accession>
<evidence type="ECO:0000313" key="4">
    <source>
        <dbReference type="Proteomes" id="UP000216475"/>
    </source>
</evidence>
<evidence type="ECO:0000256" key="1">
    <source>
        <dbReference type="SAM" id="Phobius"/>
    </source>
</evidence>
<keyword evidence="1" id="KW-0472">Membrane</keyword>
<name>A0A268H906_9BACI</name>
<sequence length="176" mass="20843">MHFSTEQLNLYETDSTIYFQAPASHRLRIATSHFEDHSNLPILRDFVHSIFSVHTLISMMGFSGYYIGPKRIWDKQYLKNIIELSNWKETYVYDGEGERFFWMTVEGITTQNVYALCKQTAQGRKCSSLIFYTEDRVFQISADVFDLVMTDERQLSNLCTKFYPWIDTYYPNIKTM</sequence>
<dbReference type="Proteomes" id="UP000216475">
    <property type="component" value="Unassembled WGS sequence"/>
</dbReference>
<organism evidence="3 4">
    <name type="scientific">Terribacillus saccharophilus</name>
    <dbReference type="NCBI Taxonomy" id="361277"/>
    <lineage>
        <taxon>Bacteria</taxon>
        <taxon>Bacillati</taxon>
        <taxon>Bacillota</taxon>
        <taxon>Bacilli</taxon>
        <taxon>Bacillales</taxon>
        <taxon>Bacillaceae</taxon>
        <taxon>Terribacillus</taxon>
    </lineage>
</organism>
<keyword evidence="1" id="KW-1133">Transmembrane helix</keyword>
<reference evidence="4 5" key="1">
    <citation type="submission" date="2017-07" db="EMBL/GenBank/DDBJ databases">
        <title>Isolation and whole genome analysis of endospore-forming bacteria from heroin.</title>
        <authorList>
            <person name="Kalinowski J."/>
            <person name="Ahrens B."/>
            <person name="Al-Dilaimi A."/>
            <person name="Winkler A."/>
            <person name="Wibberg D."/>
            <person name="Schleenbecker U."/>
            <person name="Ruckert C."/>
            <person name="Wolfel R."/>
            <person name="Grass G."/>
        </authorList>
    </citation>
    <scope>NUCLEOTIDE SEQUENCE [LARGE SCALE GENOMIC DNA]</scope>
    <source>
        <strain evidence="3 4">7509</strain>
        <strain evidence="2 5">7517-1</strain>
    </source>
</reference>
<feature type="transmembrane region" description="Helical" evidence="1">
    <location>
        <begin position="46"/>
        <end position="67"/>
    </location>
</feature>
<proteinExistence type="predicted"/>
<dbReference type="RefSeq" id="WP_095220664.1">
    <property type="nucleotide sequence ID" value="NZ_JBIVTN010000010.1"/>
</dbReference>
<dbReference type="EMBL" id="NPBJ01000041">
    <property type="protein sequence ID" value="PAD98278.1"/>
    <property type="molecule type" value="Genomic_DNA"/>
</dbReference>